<dbReference type="PANTHER" id="PTHR21004:SF0">
    <property type="entry name" value="PEROXISOMAL LEADER PEPTIDE-PROCESSING PROTEASE"/>
    <property type="match status" value="1"/>
</dbReference>
<reference evidence="7 8" key="1">
    <citation type="journal article" date="2016" name="PLoS ONE">
        <title>Sequence Assembly of Yarrowia lipolytica Strain W29/CLIB89 Shows Transposable Element Diversity.</title>
        <authorList>
            <person name="Magnan C."/>
            <person name="Yu J."/>
            <person name="Chang I."/>
            <person name="Jahn E."/>
            <person name="Kanomata Y."/>
            <person name="Wu J."/>
            <person name="Zeller M."/>
            <person name="Oakes M."/>
            <person name="Baldi P."/>
            <person name="Sandmeyer S."/>
        </authorList>
    </citation>
    <scope>NUCLEOTIDE SEQUENCE [LARGE SCALE GENOMIC DNA]</scope>
    <source>
        <strain evidence="8">CLIB89(W29)</strain>
    </source>
</reference>
<evidence type="ECO:0000313" key="8">
    <source>
        <dbReference type="Proteomes" id="UP000182444"/>
    </source>
</evidence>
<keyword evidence="3" id="KW-0732">Signal</keyword>
<dbReference type="AlphaFoldDB" id="A0A1D8NKE7"/>
<sequence>MWEYQNAAIRLDILSAGSSWKQDPEGKKVLRNHGSSAIHLWNKNKPEQELILCSSCDLANLSDDKGEYGLKAHARLLVASEGGLKSEHLEWVRGELQAVVPLADVNQVLQQYTSGGFNFKPTAEDSKSIGTRWEGSKAELPSVIVIKPLGKLPRRGKKCEQLATADISKVHLEVQCSPFVLVNPAVFMAYTVRGNASYLGYTANFGRPQTKASVIFSDIRFLEGMEGGVVTDTHGKLIGMVVGCLSKAGGEGTLTVIVPWQELMDTLEKKDDKYKLRMSKTVSVESPMTPASFNGVCAITVSLAGGRRGWGSGVLINRTTVVTNQHVPGDDYQSVTVWFDKTHNSEAFVDQAPLPGVDLVFLTLRTPAPPIFFPSRLSKTPAYRGQPVESYGFGLMYPTAPLRPIQPLYSRGHIASAVKMSLEGKPSKDNAMLCSTAHCWNGSSGGGVFDSRTGELVGIMASNGKVDNGVIVPDMAFVIPACGVIDKALQLKQKGKQGKVADRVKDLWALRETHESLFNPAKPKL</sequence>
<dbReference type="GO" id="GO:0016485">
    <property type="term" value="P:protein processing"/>
    <property type="evidence" value="ECO:0007669"/>
    <property type="project" value="InterPro"/>
</dbReference>
<dbReference type="Gene3D" id="2.40.10.10">
    <property type="entry name" value="Trypsin-like serine proteases"/>
    <property type="match status" value="1"/>
</dbReference>
<keyword evidence="2 6" id="KW-0645">Protease</keyword>
<evidence type="ECO:0000256" key="5">
    <source>
        <dbReference type="ARBA" id="ARBA00022825"/>
    </source>
</evidence>
<dbReference type="KEGG" id="yli:2911860"/>
<dbReference type="EC" id="3.4.21.-" evidence="6"/>
<dbReference type="GO" id="GO:0004252">
    <property type="term" value="F:serine-type endopeptidase activity"/>
    <property type="evidence" value="ECO:0007669"/>
    <property type="project" value="InterPro"/>
</dbReference>
<dbReference type="InterPro" id="IPR009003">
    <property type="entry name" value="Peptidase_S1_PA"/>
</dbReference>
<evidence type="ECO:0000256" key="4">
    <source>
        <dbReference type="ARBA" id="ARBA00022801"/>
    </source>
</evidence>
<dbReference type="SUPFAM" id="SSF50494">
    <property type="entry name" value="Trypsin-like serine proteases"/>
    <property type="match status" value="2"/>
</dbReference>
<accession>A0A1D8NKE7</accession>
<name>A0A1D8NKE7_YARLL</name>
<organism evidence="7 8">
    <name type="scientific">Yarrowia lipolytica</name>
    <name type="common">Candida lipolytica</name>
    <dbReference type="NCBI Taxonomy" id="4952"/>
    <lineage>
        <taxon>Eukaryota</taxon>
        <taxon>Fungi</taxon>
        <taxon>Dikarya</taxon>
        <taxon>Ascomycota</taxon>
        <taxon>Saccharomycotina</taxon>
        <taxon>Dipodascomycetes</taxon>
        <taxon>Dipodascales</taxon>
        <taxon>Dipodascales incertae sedis</taxon>
        <taxon>Yarrowia</taxon>
    </lineage>
</organism>
<dbReference type="GO" id="GO:0031998">
    <property type="term" value="P:regulation of fatty acid beta-oxidation"/>
    <property type="evidence" value="ECO:0007669"/>
    <property type="project" value="TreeGrafter"/>
</dbReference>
<dbReference type="InterPro" id="IPR039245">
    <property type="entry name" value="TYSND1/DEG15"/>
</dbReference>
<evidence type="ECO:0000256" key="6">
    <source>
        <dbReference type="RuleBase" id="RU004296"/>
    </source>
</evidence>
<dbReference type="VEuPathDB" id="FungiDB:YALI0_E28743g"/>
<comment type="similarity">
    <text evidence="1 6">Belongs to the peptidase S1B family.</text>
</comment>
<dbReference type="PANTHER" id="PTHR21004">
    <property type="entry name" value="SERINE PROTEASE-RELATED"/>
    <property type="match status" value="1"/>
</dbReference>
<dbReference type="GeneID" id="2911860"/>
<evidence type="ECO:0000256" key="2">
    <source>
        <dbReference type="ARBA" id="ARBA00022670"/>
    </source>
</evidence>
<dbReference type="Proteomes" id="UP000182444">
    <property type="component" value="Chromosome 1E"/>
</dbReference>
<dbReference type="OMA" id="WMIISSA"/>
<dbReference type="PROSITE" id="PS00672">
    <property type="entry name" value="V8_HIS"/>
    <property type="match status" value="1"/>
</dbReference>
<dbReference type="OrthoDB" id="17845at2759"/>
<dbReference type="VEuPathDB" id="FungiDB:YALI1_E34042g"/>
<dbReference type="eggNOG" id="ENOG502S5HP">
    <property type="taxonomic scope" value="Eukaryota"/>
</dbReference>
<dbReference type="Pfam" id="PF13365">
    <property type="entry name" value="Trypsin_2"/>
    <property type="match status" value="1"/>
</dbReference>
<gene>
    <name evidence="7" type="ORF">YALI1_E34042g</name>
</gene>
<keyword evidence="5 6" id="KW-0720">Serine protease</keyword>
<dbReference type="InterPro" id="IPR028301">
    <property type="entry name" value="V8_his_AS"/>
</dbReference>
<dbReference type="InterPro" id="IPR008256">
    <property type="entry name" value="Peptidase_S1B"/>
</dbReference>
<evidence type="ECO:0000256" key="3">
    <source>
        <dbReference type="ARBA" id="ARBA00022729"/>
    </source>
</evidence>
<keyword evidence="4 6" id="KW-0378">Hydrolase</keyword>
<evidence type="ECO:0000313" key="7">
    <source>
        <dbReference type="EMBL" id="AOW06100.1"/>
    </source>
</evidence>
<dbReference type="RefSeq" id="XP_504521.1">
    <property type="nucleotide sequence ID" value="XM_504521.1"/>
</dbReference>
<dbReference type="InterPro" id="IPR043504">
    <property type="entry name" value="Peptidase_S1_PA_chymotrypsin"/>
</dbReference>
<dbReference type="Gene3D" id="2.40.10.120">
    <property type="match status" value="1"/>
</dbReference>
<proteinExistence type="inferred from homology"/>
<dbReference type="PRINTS" id="PR00839">
    <property type="entry name" value="V8PROTEASE"/>
</dbReference>
<dbReference type="GO" id="GO:0005777">
    <property type="term" value="C:peroxisome"/>
    <property type="evidence" value="ECO:0007669"/>
    <property type="project" value="InterPro"/>
</dbReference>
<evidence type="ECO:0000256" key="1">
    <source>
        <dbReference type="ARBA" id="ARBA00008764"/>
    </source>
</evidence>
<protein>
    <recommendedName>
        <fullName evidence="6">Serine protease</fullName>
        <ecNumber evidence="6">3.4.21.-</ecNumber>
    </recommendedName>
</protein>
<dbReference type="EMBL" id="CP017557">
    <property type="protein sequence ID" value="AOW06100.1"/>
    <property type="molecule type" value="Genomic_DNA"/>
</dbReference>